<dbReference type="EMBL" id="JAPDNS010000002">
    <property type="protein sequence ID" value="MCW3487250.1"/>
    <property type="molecule type" value="Genomic_DNA"/>
</dbReference>
<keyword evidence="1" id="KW-0472">Membrane</keyword>
<organism evidence="2 3">
    <name type="scientific">Chitinophaga nivalis</name>
    <dbReference type="NCBI Taxonomy" id="2991709"/>
    <lineage>
        <taxon>Bacteria</taxon>
        <taxon>Pseudomonadati</taxon>
        <taxon>Bacteroidota</taxon>
        <taxon>Chitinophagia</taxon>
        <taxon>Chitinophagales</taxon>
        <taxon>Chitinophagaceae</taxon>
        <taxon>Chitinophaga</taxon>
    </lineage>
</organism>
<feature type="transmembrane region" description="Helical" evidence="1">
    <location>
        <begin position="59"/>
        <end position="80"/>
    </location>
</feature>
<feature type="transmembrane region" description="Helical" evidence="1">
    <location>
        <begin position="86"/>
        <end position="105"/>
    </location>
</feature>
<gene>
    <name evidence="2" type="ORF">OL497_25355</name>
</gene>
<reference evidence="2 3" key="1">
    <citation type="submission" date="2022-10" db="EMBL/GenBank/DDBJ databases">
        <title>Chitinophaga nivalis PC15 sp. nov., isolated from Pyeongchang county, South Korea.</title>
        <authorList>
            <person name="Trinh H.N."/>
        </authorList>
    </citation>
    <scope>NUCLEOTIDE SEQUENCE [LARGE SCALE GENOMIC DNA]</scope>
    <source>
        <strain evidence="2 3">PC14</strain>
    </source>
</reference>
<accession>A0ABT3ITK7</accession>
<name>A0ABT3ITK7_9BACT</name>
<keyword evidence="3" id="KW-1185">Reference proteome</keyword>
<evidence type="ECO:0000256" key="1">
    <source>
        <dbReference type="SAM" id="Phobius"/>
    </source>
</evidence>
<dbReference type="Proteomes" id="UP001207742">
    <property type="component" value="Unassembled WGS sequence"/>
</dbReference>
<evidence type="ECO:0000313" key="3">
    <source>
        <dbReference type="Proteomes" id="UP001207742"/>
    </source>
</evidence>
<proteinExistence type="predicted"/>
<keyword evidence="1" id="KW-1133">Transmembrane helix</keyword>
<sequence length="207" mass="23366">MIFTIGTIALGQVKRYNKFYIETRFFTAPFPIKAKETLLVDATDPNHVKKHLIRRHRQSVIAGFIRMPAIMAAVVLILLAGERQSIPLAGCAAGISLIAIYFQCFYGRPTADEKREMLLLGKLAGIYAVAAWFETTECEEFYEELVHQYRSKFAGADWKMDLLHQQVRAANIPLLYGLTLFNALLDPSPGNIDLRNKAQQHYAALGY</sequence>
<comment type="caution">
    <text evidence="2">The sequence shown here is derived from an EMBL/GenBank/DDBJ whole genome shotgun (WGS) entry which is preliminary data.</text>
</comment>
<evidence type="ECO:0000313" key="2">
    <source>
        <dbReference type="EMBL" id="MCW3487250.1"/>
    </source>
</evidence>
<dbReference type="RefSeq" id="WP_264734060.1">
    <property type="nucleotide sequence ID" value="NZ_JAPDNR010000001.1"/>
</dbReference>
<protein>
    <submittedName>
        <fullName evidence="2">Uncharacterized protein</fullName>
    </submittedName>
</protein>
<keyword evidence="1" id="KW-0812">Transmembrane</keyword>